<sequence>MPTQSLTKLLLVGASCAVLAACSGASTSSPGEQNQVPPPPTGGGGGGTQSINLIPAGGCPAGSASQTTTVSYSGGSADVTACRITGNLTTDVTVPANETFFISGAVFVGQDEGATASAGTSSTTQGAPSGPTLTVQPGATLVGESGNDYIVVTRGSSIDARGTETSPIVMTSARDIVEQRLGTPRTGDSTARGEWGGLVINGRAPINACIDGSATGGTADCQKSGEGSSGLFGGGTPDDNSGWLEYVVVKYAGFRVNNADELNGIAFQGVGSDTTVNHVQVHNNADDGIEFFGGTVSVRNIVLTGIADDSMDYTDGWTGNAQFVLVKHTDDSDQGFEFDNNGDANDALPRSNPTISNYTLVGNPTSTASDTGMLLREGTAGTFVNGIVVDFEGDCLDVDQQATFDQASAGDLVVASNFYDCTPDFSDDDDGFSEEAFFNGNGFAQNTNNVAGNSSLAQTFFPGPNELAVTEVDPTTLGSFFQPADYIGAFSPAETQASNWAAGWTFALFPAPSCPTGTTATGETIAGTEVCRLTGTLLDDTTLTGGFYYELVGAVFVGRDAGADPANPSADAREVTLTIEPGATVFGSSGNDYLVITRGSKIESNGTPNRPVVLTSRADLEGTQPDPNTARGEWGGLVINGRAPINACIDGTATGGSVDCQKSGEGSSGLFGGASADDDSGALNYTRVQYAGFRVNNADELNGIAFQGVGSGTEVNFVQVHNNADDGVEFFGGTVNAKHLVLTGIADDSMDYTDGWTGKVQYVIVQHATDDSDQGFEFDNNGDANDALPRSNPTISNFTLIGQRGSSASDSGMLLREGTAGTLINGIVVDFNADCLDVDQSATFDEASQGDLRLSSTFFDCPTNFSTDSDGFSEEDFFNGVSPYTQNTDNTTGTTSLAGFSFITDMSANNAKGVVPGAAGPESGVTPIDPSTIDPFFDSVDYIGAVEDANDTWYQGWTLQQQ</sequence>
<gene>
    <name evidence="3" type="ORF">E5163_04535</name>
</gene>
<dbReference type="OrthoDB" id="237393at2"/>
<reference evidence="3 4" key="1">
    <citation type="journal article" date="2017" name="Int. J. Syst. Evol. Microbiol.">
        <title>Marinicauda algicola sp. nov., isolated from a marine red alga Rhodosorus marinus.</title>
        <authorList>
            <person name="Jeong S.E."/>
            <person name="Jeon S.H."/>
            <person name="Chun B.H."/>
            <person name="Kim D.W."/>
            <person name="Jeon C.O."/>
        </authorList>
    </citation>
    <scope>NUCLEOTIDE SEQUENCE [LARGE SCALE GENOMIC DNA]</scope>
    <source>
        <strain evidence="3 4">JCM 31718</strain>
    </source>
</reference>
<evidence type="ECO:0000313" key="4">
    <source>
        <dbReference type="Proteomes" id="UP000308054"/>
    </source>
</evidence>
<feature type="signal peptide" evidence="2">
    <location>
        <begin position="1"/>
        <end position="20"/>
    </location>
</feature>
<dbReference type="Proteomes" id="UP000308054">
    <property type="component" value="Unassembled WGS sequence"/>
</dbReference>
<protein>
    <recommendedName>
        <fullName evidence="5">Lipoprotein</fullName>
    </recommendedName>
</protein>
<evidence type="ECO:0008006" key="5">
    <source>
        <dbReference type="Google" id="ProtNLM"/>
    </source>
</evidence>
<accession>A0A4S2H467</accession>
<comment type="caution">
    <text evidence="3">The sequence shown here is derived from an EMBL/GenBank/DDBJ whole genome shotgun (WGS) entry which is preliminary data.</text>
</comment>
<dbReference type="EMBL" id="SRXW01000001">
    <property type="protein sequence ID" value="TGY90394.1"/>
    <property type="molecule type" value="Genomic_DNA"/>
</dbReference>
<dbReference type="InterPro" id="IPR006626">
    <property type="entry name" value="PbH1"/>
</dbReference>
<name>A0A4S2H467_9PROT</name>
<feature type="region of interest" description="Disordered" evidence="1">
    <location>
        <begin position="26"/>
        <end position="58"/>
    </location>
</feature>
<evidence type="ECO:0000256" key="2">
    <source>
        <dbReference type="SAM" id="SignalP"/>
    </source>
</evidence>
<evidence type="ECO:0000256" key="1">
    <source>
        <dbReference type="SAM" id="MobiDB-lite"/>
    </source>
</evidence>
<dbReference type="PANTHER" id="PTHR41339:SF1">
    <property type="entry name" value="SECRETED PROTEIN"/>
    <property type="match status" value="1"/>
</dbReference>
<dbReference type="PANTHER" id="PTHR41339">
    <property type="entry name" value="LIPL48"/>
    <property type="match status" value="1"/>
</dbReference>
<dbReference type="SMART" id="SM00710">
    <property type="entry name" value="PbH1"/>
    <property type="match status" value="5"/>
</dbReference>
<evidence type="ECO:0000313" key="3">
    <source>
        <dbReference type="EMBL" id="TGY90394.1"/>
    </source>
</evidence>
<feature type="chain" id="PRO_5020634161" description="Lipoprotein" evidence="2">
    <location>
        <begin position="21"/>
        <end position="962"/>
    </location>
</feature>
<keyword evidence="4" id="KW-1185">Reference proteome</keyword>
<keyword evidence="2" id="KW-0732">Signal</keyword>
<dbReference type="AlphaFoldDB" id="A0A4S2H467"/>
<proteinExistence type="predicted"/>
<feature type="compositionally biased region" description="Polar residues" evidence="1">
    <location>
        <begin position="26"/>
        <end position="35"/>
    </location>
</feature>
<dbReference type="RefSeq" id="WP_135994893.1">
    <property type="nucleotide sequence ID" value="NZ_CP071057.1"/>
</dbReference>
<organism evidence="3 4">
    <name type="scientific">Marinicauda algicola</name>
    <dbReference type="NCBI Taxonomy" id="2029849"/>
    <lineage>
        <taxon>Bacteria</taxon>
        <taxon>Pseudomonadati</taxon>
        <taxon>Pseudomonadota</taxon>
        <taxon>Alphaproteobacteria</taxon>
        <taxon>Maricaulales</taxon>
        <taxon>Maricaulaceae</taxon>
        <taxon>Marinicauda</taxon>
    </lineage>
</organism>